<evidence type="ECO:0000256" key="1">
    <source>
        <dbReference type="SAM" id="MobiDB-lite"/>
    </source>
</evidence>
<gene>
    <name evidence="2" type="ORF">OC842_007672</name>
</gene>
<dbReference type="Proteomes" id="UP001176521">
    <property type="component" value="Unassembled WGS sequence"/>
</dbReference>
<accession>A0AAN6G3P9</accession>
<protein>
    <submittedName>
        <fullName evidence="2">Uncharacterized protein</fullName>
    </submittedName>
</protein>
<comment type="caution">
    <text evidence="2">The sequence shown here is derived from an EMBL/GenBank/DDBJ whole genome shotgun (WGS) entry which is preliminary data.</text>
</comment>
<proteinExistence type="predicted"/>
<dbReference type="EMBL" id="JAPDMQ010001169">
    <property type="protein sequence ID" value="KAK0518801.1"/>
    <property type="molecule type" value="Genomic_DNA"/>
</dbReference>
<feature type="compositionally biased region" description="Basic residues" evidence="1">
    <location>
        <begin position="9"/>
        <end position="21"/>
    </location>
</feature>
<keyword evidence="3" id="KW-1185">Reference proteome</keyword>
<evidence type="ECO:0000313" key="2">
    <source>
        <dbReference type="EMBL" id="KAK0518801.1"/>
    </source>
</evidence>
<name>A0AAN6G3P9_9BASI</name>
<dbReference type="AlphaFoldDB" id="A0AAN6G3P9"/>
<sequence length="147" mass="16946">MSNQDTARPKKKKRQSRRRMAPLKWVRPPPPPAVMSSGSIWEDPSVPADPKPGFNYKYILAFYHPRPEEGILDESRLQLATERCIAYNGRRIGLTADEISKGWEARTYGWEIWELFGYDGEVVDQDDVDALEVDCMLEIDSSRTERT</sequence>
<reference evidence="2" key="1">
    <citation type="journal article" date="2023" name="PhytoFront">
        <title>Draft Genome Resources of Seven Strains of Tilletia horrida, Causal Agent of Kernel Smut of Rice.</title>
        <authorList>
            <person name="Khanal S."/>
            <person name="Antony Babu S."/>
            <person name="Zhou X.G."/>
        </authorList>
    </citation>
    <scope>NUCLEOTIDE SEQUENCE</scope>
    <source>
        <strain evidence="2">TX3</strain>
    </source>
</reference>
<evidence type="ECO:0000313" key="3">
    <source>
        <dbReference type="Proteomes" id="UP001176521"/>
    </source>
</evidence>
<feature type="region of interest" description="Disordered" evidence="1">
    <location>
        <begin position="1"/>
        <end position="40"/>
    </location>
</feature>
<organism evidence="2 3">
    <name type="scientific">Tilletia horrida</name>
    <dbReference type="NCBI Taxonomy" id="155126"/>
    <lineage>
        <taxon>Eukaryota</taxon>
        <taxon>Fungi</taxon>
        <taxon>Dikarya</taxon>
        <taxon>Basidiomycota</taxon>
        <taxon>Ustilaginomycotina</taxon>
        <taxon>Exobasidiomycetes</taxon>
        <taxon>Tilletiales</taxon>
        <taxon>Tilletiaceae</taxon>
        <taxon>Tilletia</taxon>
    </lineage>
</organism>